<protein>
    <submittedName>
        <fullName evidence="1">Uncharacterized protein</fullName>
    </submittedName>
</protein>
<accession>A0ABN8PYI2</accession>
<dbReference type="PANTHER" id="PTHR17609">
    <property type="entry name" value="HMG DOMAIN-CONTAINING PROTEIN 3"/>
    <property type="match status" value="1"/>
</dbReference>
<dbReference type="EMBL" id="CALNXK010000096">
    <property type="protein sequence ID" value="CAH3153374.1"/>
    <property type="molecule type" value="Genomic_DNA"/>
</dbReference>
<organism evidence="1 2">
    <name type="scientific">Porites lobata</name>
    <dbReference type="NCBI Taxonomy" id="104759"/>
    <lineage>
        <taxon>Eukaryota</taxon>
        <taxon>Metazoa</taxon>
        <taxon>Cnidaria</taxon>
        <taxon>Anthozoa</taxon>
        <taxon>Hexacorallia</taxon>
        <taxon>Scleractinia</taxon>
        <taxon>Fungiina</taxon>
        <taxon>Poritidae</taxon>
        <taxon>Porites</taxon>
    </lineage>
</organism>
<dbReference type="InterPro" id="IPR039598">
    <property type="entry name" value="HMGXB3"/>
</dbReference>
<comment type="caution">
    <text evidence="1">The sequence shown here is derived from an EMBL/GenBank/DDBJ whole genome shotgun (WGS) entry which is preliminary data.</text>
</comment>
<sequence>MKFPEQEQADVSTQRGPKSLEKMLDDLKLYWLEKITYTRVLAEPEFNAATLPPVIAPLLRAQQVLNTEGEKKSVYLSANADGDQAVLHDIIKTGKIEMNRLGEYSAGELKNFCKECKIPYSGKSMAKMKADLMTLYKGILYGFCPCHGYNKKSGKTGGFYHMVCRHGCTVASKILVLSESVRDAADLYLSVKYQPIILINDSPCGFVRHLECRDAERANQLWGEFSGCFQRPKYATTIRRDHNFPEIVPAEYRTAGETSSTESPHTHPYTGTTRGFVLQDRFHASKKPHKSPLCLFHDVNLCQQSNCITTSTQESENSRKNQRRLRSTCAQNFGLHFLYNYLMDYYQNKAIVKAQYNSLKPYLKSGQSISRDKFHRFIIISNN</sequence>
<dbReference type="PANTHER" id="PTHR17609:SF3">
    <property type="entry name" value="SAP DOMAIN-CONTAINING PROTEIN"/>
    <property type="match status" value="1"/>
</dbReference>
<name>A0ABN8PYI2_9CNID</name>
<evidence type="ECO:0000313" key="1">
    <source>
        <dbReference type="EMBL" id="CAH3153374.1"/>
    </source>
</evidence>
<reference evidence="1 2" key="1">
    <citation type="submission" date="2022-05" db="EMBL/GenBank/DDBJ databases">
        <authorList>
            <consortium name="Genoscope - CEA"/>
            <person name="William W."/>
        </authorList>
    </citation>
    <scope>NUCLEOTIDE SEQUENCE [LARGE SCALE GENOMIC DNA]</scope>
</reference>
<evidence type="ECO:0000313" key="2">
    <source>
        <dbReference type="Proteomes" id="UP001159405"/>
    </source>
</evidence>
<gene>
    <name evidence="1" type="ORF">PLOB_00049551</name>
</gene>
<proteinExistence type="predicted"/>
<dbReference type="Proteomes" id="UP001159405">
    <property type="component" value="Unassembled WGS sequence"/>
</dbReference>
<keyword evidence="2" id="KW-1185">Reference proteome</keyword>